<feature type="domain" description="Beta-lactamase-related" evidence="2">
    <location>
        <begin position="36"/>
        <end position="389"/>
    </location>
</feature>
<dbReference type="Proteomes" id="UP001175000">
    <property type="component" value="Unassembled WGS sequence"/>
</dbReference>
<dbReference type="SUPFAM" id="SSF56601">
    <property type="entry name" value="beta-lactamase/transpeptidase-like"/>
    <property type="match status" value="1"/>
</dbReference>
<proteinExistence type="inferred from homology"/>
<gene>
    <name evidence="4" type="ORF">B0T14DRAFT_501635</name>
</gene>
<evidence type="ECO:0000256" key="1">
    <source>
        <dbReference type="ARBA" id="ARBA00038215"/>
    </source>
</evidence>
<feature type="domain" description="Peptidase S12 Pab87-related C-terminal" evidence="3">
    <location>
        <begin position="435"/>
        <end position="531"/>
    </location>
</feature>
<dbReference type="Pfam" id="PF11954">
    <property type="entry name" value="DUF3471"/>
    <property type="match status" value="1"/>
</dbReference>
<dbReference type="InterPro" id="IPR012338">
    <property type="entry name" value="Beta-lactam/transpept-like"/>
</dbReference>
<name>A0AA39XCI0_9PEZI</name>
<evidence type="ECO:0000259" key="3">
    <source>
        <dbReference type="Pfam" id="PF11954"/>
    </source>
</evidence>
<dbReference type="InterPro" id="IPR021860">
    <property type="entry name" value="Peptidase_S12_Pab87-rel_C"/>
</dbReference>
<dbReference type="Gene3D" id="2.40.128.600">
    <property type="match status" value="1"/>
</dbReference>
<evidence type="ECO:0000313" key="5">
    <source>
        <dbReference type="Proteomes" id="UP001175000"/>
    </source>
</evidence>
<dbReference type="AlphaFoldDB" id="A0AA39XCI0"/>
<dbReference type="Pfam" id="PF00144">
    <property type="entry name" value="Beta-lactamase"/>
    <property type="match status" value="1"/>
</dbReference>
<protein>
    <submittedName>
        <fullName evidence="4">Beta-lactamase/transpeptidase-like protein</fullName>
    </submittedName>
</protein>
<accession>A0AA39XCI0</accession>
<reference evidence="4" key="1">
    <citation type="submission" date="2023-06" db="EMBL/GenBank/DDBJ databases">
        <title>Genome-scale phylogeny and comparative genomics of the fungal order Sordariales.</title>
        <authorList>
            <consortium name="Lawrence Berkeley National Laboratory"/>
            <person name="Hensen N."/>
            <person name="Bonometti L."/>
            <person name="Westerberg I."/>
            <person name="Brannstrom I.O."/>
            <person name="Guillou S."/>
            <person name="Cros-Aarteil S."/>
            <person name="Calhoun S."/>
            <person name="Haridas S."/>
            <person name="Kuo A."/>
            <person name="Mondo S."/>
            <person name="Pangilinan J."/>
            <person name="Riley R."/>
            <person name="Labutti K."/>
            <person name="Andreopoulos B."/>
            <person name="Lipzen A."/>
            <person name="Chen C."/>
            <person name="Yanf M."/>
            <person name="Daum C."/>
            <person name="Ng V."/>
            <person name="Clum A."/>
            <person name="Steindorff A."/>
            <person name="Ohm R."/>
            <person name="Martin F."/>
            <person name="Silar P."/>
            <person name="Natvig D."/>
            <person name="Lalanne C."/>
            <person name="Gautier V."/>
            <person name="Ament-Velasquez S.L."/>
            <person name="Kruys A."/>
            <person name="Hutchinson M.I."/>
            <person name="Powell A.J."/>
            <person name="Barry K."/>
            <person name="Miller A.N."/>
            <person name="Grigoriev I.V."/>
            <person name="Debuchy R."/>
            <person name="Gladieux P."/>
            <person name="Thoren M.H."/>
            <person name="Johannesson H."/>
        </authorList>
    </citation>
    <scope>NUCLEOTIDE SEQUENCE</scope>
    <source>
        <strain evidence="4">CBS 606.72</strain>
    </source>
</reference>
<dbReference type="EMBL" id="JAULSU010000001">
    <property type="protein sequence ID" value="KAK0631412.1"/>
    <property type="molecule type" value="Genomic_DNA"/>
</dbReference>
<evidence type="ECO:0000259" key="2">
    <source>
        <dbReference type="Pfam" id="PF00144"/>
    </source>
</evidence>
<dbReference type="PANTHER" id="PTHR46825">
    <property type="entry name" value="D-ALANYL-D-ALANINE-CARBOXYPEPTIDASE/ENDOPEPTIDASE AMPH"/>
    <property type="match status" value="1"/>
</dbReference>
<keyword evidence="5" id="KW-1185">Reference proteome</keyword>
<dbReference type="InterPro" id="IPR001466">
    <property type="entry name" value="Beta-lactam-related"/>
</dbReference>
<comment type="similarity">
    <text evidence="1">Belongs to the peptidase S12 family.</text>
</comment>
<dbReference type="Gene3D" id="3.40.710.10">
    <property type="entry name" value="DD-peptidase/beta-lactamase superfamily"/>
    <property type="match status" value="1"/>
</dbReference>
<evidence type="ECO:0000313" key="4">
    <source>
        <dbReference type="EMBL" id="KAK0631412.1"/>
    </source>
</evidence>
<organism evidence="4 5">
    <name type="scientific">Immersiella caudata</name>
    <dbReference type="NCBI Taxonomy" id="314043"/>
    <lineage>
        <taxon>Eukaryota</taxon>
        <taxon>Fungi</taxon>
        <taxon>Dikarya</taxon>
        <taxon>Ascomycota</taxon>
        <taxon>Pezizomycotina</taxon>
        <taxon>Sordariomycetes</taxon>
        <taxon>Sordariomycetidae</taxon>
        <taxon>Sordariales</taxon>
        <taxon>Lasiosphaeriaceae</taxon>
        <taxon>Immersiella</taxon>
    </lineage>
</organism>
<comment type="caution">
    <text evidence="4">The sequence shown here is derived from an EMBL/GenBank/DDBJ whole genome shotgun (WGS) entry which is preliminary data.</text>
</comment>
<sequence length="551" mass="61030">MSAFNKPMGASAKWQVKLARALHPQISQIKQICEISGVAGVSVVVLDHGLRVFEQNIGYRDVANKEPVTSDTVFHVGSLTKAFTGVCINQMRSRGRLQFDDPIHKHLPEARSCDPAVASLATIADLLGHRIGLQKANELWLGADNEELFEEDQIWAVFRNLAPMVPFRSRFSYHNFGWALLGDIVTEVTGQAYHEYLKENILDPLGMDRTFVTKDHGLPDNTSLAYSTLDNGEPYNVPLFSGSSKTLMGPAGGLLSTTNDLAKWCKELMSAWQVQAHGGRCRKYEDVFGDISWLFAPLQILGRPTFRENSYAAGWARTLLPNGVGSLGANPDLVSKMPVLGEGINSPRLALWHQGSLTGATSFIMLLPDTESAVIVLTNTMAPNDAADWIGQLLAETLLDTPTRNDYVALASESADRALKLYSELSVRIEEGKTPGGPPRALDDYIGTYVGFGDLFSIVVRKAENGLEMLLQGRETQKYELHHHHDNTFTWFISWNEQIKRGRFINYQDGIYFVRFRVGHMSGGVVALNWAYEAGLPDGEEFLREVSEGVL</sequence>
<dbReference type="InterPro" id="IPR050491">
    <property type="entry name" value="AmpC-like"/>
</dbReference>
<dbReference type="PANTHER" id="PTHR46825:SF14">
    <property type="entry name" value="BETA-LACTAMASE-RELATED DOMAIN-CONTAINING PROTEIN"/>
    <property type="match status" value="1"/>
</dbReference>